<dbReference type="SUPFAM" id="SSF53335">
    <property type="entry name" value="S-adenosyl-L-methionine-dependent methyltransferases"/>
    <property type="match status" value="1"/>
</dbReference>
<evidence type="ECO:0000256" key="1">
    <source>
        <dbReference type="ARBA" id="ARBA00022603"/>
    </source>
</evidence>
<dbReference type="InterPro" id="IPR029063">
    <property type="entry name" value="SAM-dependent_MTases_sf"/>
</dbReference>
<sequence>MKYLQKLISDEVINDVYDEVYIAYEELAKHYRRRAWTLVLKAFKKDCSFFADVGSGPGQNSIYVASLNPKVRGVLIDLSQSMIAKFVSICPEDLKHRLYPVVGDMVYLPLRDSCLDSIIVIASLHHITSKENRLQALKEFHRVLKEDGLMLVTVWSRWQYELVKEAFKEVKQYLLRRKKSFWDVKRCSGSVCREYHLYTLGELVRDVKSAGFKILDRGVYTPAPGKKLSKNYFCLCSK</sequence>
<dbReference type="EMBL" id="NBVN01000002">
    <property type="protein sequence ID" value="PUA33389.1"/>
    <property type="molecule type" value="Genomic_DNA"/>
</dbReference>
<evidence type="ECO:0000256" key="2">
    <source>
        <dbReference type="ARBA" id="ARBA00022679"/>
    </source>
</evidence>
<evidence type="ECO:0000259" key="3">
    <source>
        <dbReference type="Pfam" id="PF08241"/>
    </source>
</evidence>
<protein>
    <recommendedName>
        <fullName evidence="3">Methyltransferase type 11 domain-containing protein</fullName>
    </recommendedName>
</protein>
<gene>
    <name evidence="4" type="ORF">B7O98_02910</name>
</gene>
<comment type="caution">
    <text evidence="4">The sequence shown here is derived from an EMBL/GenBank/DDBJ whole genome shotgun (WGS) entry which is preliminary data.</text>
</comment>
<dbReference type="PANTHER" id="PTHR13069">
    <property type="entry name" value="ALKYLATED DNA REPAIR PROTEIN ALKB HOMOLOG 8"/>
    <property type="match status" value="1"/>
</dbReference>
<name>A0A2R7Y7T7_9CREN</name>
<accession>A0A2R7Y7T7</accession>
<dbReference type="InterPro" id="IPR051422">
    <property type="entry name" value="AlkB_tRNA_MeTrf/Diox"/>
</dbReference>
<dbReference type="Proteomes" id="UP000244093">
    <property type="component" value="Unassembled WGS sequence"/>
</dbReference>
<dbReference type="GO" id="GO:0006400">
    <property type="term" value="P:tRNA modification"/>
    <property type="evidence" value="ECO:0007669"/>
    <property type="project" value="UniProtKB-ARBA"/>
</dbReference>
<dbReference type="CDD" id="cd02440">
    <property type="entry name" value="AdoMet_MTases"/>
    <property type="match status" value="1"/>
</dbReference>
<evidence type="ECO:0000313" key="5">
    <source>
        <dbReference type="Proteomes" id="UP000244093"/>
    </source>
</evidence>
<evidence type="ECO:0000313" key="4">
    <source>
        <dbReference type="EMBL" id="PUA33389.1"/>
    </source>
</evidence>
<dbReference type="GO" id="GO:0008757">
    <property type="term" value="F:S-adenosylmethionine-dependent methyltransferase activity"/>
    <property type="evidence" value="ECO:0007669"/>
    <property type="project" value="InterPro"/>
</dbReference>
<keyword evidence="2" id="KW-0808">Transferase</keyword>
<dbReference type="GO" id="GO:0008175">
    <property type="term" value="F:tRNA methyltransferase activity"/>
    <property type="evidence" value="ECO:0007669"/>
    <property type="project" value="UniProtKB-ARBA"/>
</dbReference>
<organism evidence="4 5">
    <name type="scientific">Zestosphaera tikiterensis</name>
    <dbReference type="NCBI Taxonomy" id="1973259"/>
    <lineage>
        <taxon>Archaea</taxon>
        <taxon>Thermoproteota</taxon>
        <taxon>Thermoprotei</taxon>
        <taxon>Desulfurococcales</taxon>
        <taxon>Desulfurococcaceae</taxon>
        <taxon>Zestosphaera</taxon>
    </lineage>
</organism>
<reference evidence="4 5" key="1">
    <citation type="journal article" date="2018" name="Syst. Appl. Microbiol.">
        <title>A new symbiotic nanoarchaeote (Candidatus Nanoclepta minutus) and its host (Zestosphaera tikiterensis gen. nov., sp. nov.) from a New Zealand hot spring.</title>
        <authorList>
            <person name="St John E."/>
            <person name="Liu Y."/>
            <person name="Podar M."/>
            <person name="Stott M.B."/>
            <person name="Meneghin J."/>
            <person name="Chen Z."/>
            <person name="Lagutin K."/>
            <person name="Mitchell K."/>
            <person name="Reysenbach A.L."/>
        </authorList>
    </citation>
    <scope>NUCLEOTIDE SEQUENCE [LARGE SCALE GENOMIC DNA]</scope>
    <source>
        <strain evidence="4">NZ3</strain>
    </source>
</reference>
<dbReference type="PANTHER" id="PTHR13069:SF21">
    <property type="entry name" value="ALKYLATED DNA REPAIR PROTEIN ALKB HOMOLOG 8"/>
    <property type="match status" value="1"/>
</dbReference>
<dbReference type="Gene3D" id="3.40.50.150">
    <property type="entry name" value="Vaccinia Virus protein VP39"/>
    <property type="match status" value="1"/>
</dbReference>
<dbReference type="InterPro" id="IPR013216">
    <property type="entry name" value="Methyltransf_11"/>
</dbReference>
<dbReference type="GO" id="GO:0032259">
    <property type="term" value="P:methylation"/>
    <property type="evidence" value="ECO:0007669"/>
    <property type="project" value="UniProtKB-KW"/>
</dbReference>
<dbReference type="AlphaFoldDB" id="A0A2R7Y7T7"/>
<keyword evidence="1" id="KW-0489">Methyltransferase</keyword>
<dbReference type="Pfam" id="PF08241">
    <property type="entry name" value="Methyltransf_11"/>
    <property type="match status" value="1"/>
</dbReference>
<proteinExistence type="predicted"/>
<feature type="domain" description="Methyltransferase type 11" evidence="3">
    <location>
        <begin position="52"/>
        <end position="151"/>
    </location>
</feature>